<feature type="region of interest" description="Disordered" evidence="1">
    <location>
        <begin position="137"/>
        <end position="179"/>
    </location>
</feature>
<feature type="transmembrane region" description="Helical" evidence="2">
    <location>
        <begin position="38"/>
        <end position="63"/>
    </location>
</feature>
<name>A0A2R6NQF6_9APHY</name>
<sequence>MSSSSSSPLAATSTTSNDASQSTSPSTGNGTSPPSSTLYLLTFLATLFVLLFVSCAIVLRSFFLRRRLQRLYEEQIAAGLLPSDARYPGRRGFGEQPKLWDLGLEPLPHEEWAAWDHISPLAAKHITHASSYDNNFESLPRSTTPARRGPFSHLLVRHRPPTEPPSSDDHPKSETYTRPSCDINADIHVAVFITMPARRSLQGEGIPDMVIGVSQVPMQTDDP</sequence>
<keyword evidence="2" id="KW-0812">Transmembrane</keyword>
<comment type="caution">
    <text evidence="3">The sequence shown here is derived from an EMBL/GenBank/DDBJ whole genome shotgun (WGS) entry which is preliminary data.</text>
</comment>
<feature type="region of interest" description="Disordered" evidence="1">
    <location>
        <begin position="1"/>
        <end position="32"/>
    </location>
</feature>
<dbReference type="AlphaFoldDB" id="A0A2R6NQF6"/>
<proteinExistence type="predicted"/>
<dbReference type="EMBL" id="MLYV02000956">
    <property type="protein sequence ID" value="PSR74800.1"/>
    <property type="molecule type" value="Genomic_DNA"/>
</dbReference>
<gene>
    <name evidence="3" type="ORF">PHLCEN_2v9514</name>
</gene>
<reference evidence="3 4" key="1">
    <citation type="submission" date="2018-02" db="EMBL/GenBank/DDBJ databases">
        <title>Genome sequence of the basidiomycete white-rot fungus Phlebia centrifuga.</title>
        <authorList>
            <person name="Granchi Z."/>
            <person name="Peng M."/>
            <person name="de Vries R.P."/>
            <person name="Hilden K."/>
            <person name="Makela M.R."/>
            <person name="Grigoriev I."/>
            <person name="Riley R."/>
        </authorList>
    </citation>
    <scope>NUCLEOTIDE SEQUENCE [LARGE SCALE GENOMIC DNA]</scope>
    <source>
        <strain evidence="3 4">FBCC195</strain>
    </source>
</reference>
<accession>A0A2R6NQF6</accession>
<evidence type="ECO:0000313" key="3">
    <source>
        <dbReference type="EMBL" id="PSR74800.1"/>
    </source>
</evidence>
<evidence type="ECO:0000256" key="2">
    <source>
        <dbReference type="SAM" id="Phobius"/>
    </source>
</evidence>
<evidence type="ECO:0000256" key="1">
    <source>
        <dbReference type="SAM" id="MobiDB-lite"/>
    </source>
</evidence>
<evidence type="ECO:0000313" key="4">
    <source>
        <dbReference type="Proteomes" id="UP000186601"/>
    </source>
</evidence>
<keyword evidence="4" id="KW-1185">Reference proteome</keyword>
<dbReference type="Proteomes" id="UP000186601">
    <property type="component" value="Unassembled WGS sequence"/>
</dbReference>
<protein>
    <submittedName>
        <fullName evidence="3">Uncharacterized protein</fullName>
    </submittedName>
</protein>
<keyword evidence="2" id="KW-1133">Transmembrane helix</keyword>
<keyword evidence="2" id="KW-0472">Membrane</keyword>
<organism evidence="3 4">
    <name type="scientific">Hermanssonia centrifuga</name>
    <dbReference type="NCBI Taxonomy" id="98765"/>
    <lineage>
        <taxon>Eukaryota</taxon>
        <taxon>Fungi</taxon>
        <taxon>Dikarya</taxon>
        <taxon>Basidiomycota</taxon>
        <taxon>Agaricomycotina</taxon>
        <taxon>Agaricomycetes</taxon>
        <taxon>Polyporales</taxon>
        <taxon>Meruliaceae</taxon>
        <taxon>Hermanssonia</taxon>
    </lineage>
</organism>
<dbReference type="OrthoDB" id="3256943at2759"/>